<accession>K5BDF2</accession>
<sequence length="106" mass="10954">MGLCGKEATVFTPEGQPVAEILSFDKPATVRLIGTKLLVSNGDSSFPEMEQLNMNAYLGTDGEVAVFQVASWGADIVLKAADLTTCAGRCPSSRTPSATSGASTTP</sequence>
<proteinExistence type="predicted"/>
<name>K5BDF2_MYCHD</name>
<comment type="caution">
    <text evidence="1">The sequence shown here is derived from an EMBL/GenBank/DDBJ whole genome shotgun (WGS) entry which is preliminary data.</text>
</comment>
<evidence type="ECO:0000313" key="2">
    <source>
        <dbReference type="Proteomes" id="UP000006265"/>
    </source>
</evidence>
<gene>
    <name evidence="1" type="ORF">C731_0160</name>
</gene>
<dbReference type="EMBL" id="AMRA01000007">
    <property type="protein sequence ID" value="EKF25820.1"/>
    <property type="molecule type" value="Genomic_DNA"/>
</dbReference>
<dbReference type="Proteomes" id="UP000006265">
    <property type="component" value="Unassembled WGS sequence"/>
</dbReference>
<organism evidence="1 2">
    <name type="scientific">Mycolicibacterium hassiacum (strain DSM 44199 / CIP 105218 / JCM 12690 / 3849)</name>
    <name type="common">Mycobacterium hassiacum</name>
    <dbReference type="NCBI Taxonomy" id="1122247"/>
    <lineage>
        <taxon>Bacteria</taxon>
        <taxon>Bacillati</taxon>
        <taxon>Actinomycetota</taxon>
        <taxon>Actinomycetes</taxon>
        <taxon>Mycobacteriales</taxon>
        <taxon>Mycobacteriaceae</taxon>
        <taxon>Mycolicibacterium</taxon>
    </lineage>
</organism>
<reference evidence="1 2" key="1">
    <citation type="journal article" date="2012" name="J. Bacteriol.">
        <title>Genome sequence of Mycobacterium hassiacum DSM 44199, a rare source of heat-stable mycobacterial proteins.</title>
        <authorList>
            <person name="Tiago I."/>
            <person name="Maranha A."/>
            <person name="Mendes V."/>
            <person name="Alarico S."/>
            <person name="Moynihan P.J."/>
            <person name="Clarke A.J."/>
            <person name="Macedo-Ribeiro S."/>
            <person name="Pereira P.J."/>
            <person name="Empadinhas N."/>
        </authorList>
    </citation>
    <scope>NUCLEOTIDE SEQUENCE [LARGE SCALE GENOMIC DNA]</scope>
    <source>
        <strain evidence="2">DSM 44199 / CIP 105218 / JCM 12690 / 3849</strain>
    </source>
</reference>
<dbReference type="AlphaFoldDB" id="K5BDF2"/>
<evidence type="ECO:0000313" key="1">
    <source>
        <dbReference type="EMBL" id="EKF25820.1"/>
    </source>
</evidence>
<protein>
    <submittedName>
        <fullName evidence="1">Uncharacterized protein</fullName>
    </submittedName>
</protein>
<keyword evidence="2" id="KW-1185">Reference proteome</keyword>